<keyword evidence="4" id="KW-0418">Kinase</keyword>
<dbReference type="InterPro" id="IPR050482">
    <property type="entry name" value="Sensor_HK_TwoCompSys"/>
</dbReference>
<dbReference type="PANTHER" id="PTHR24421">
    <property type="entry name" value="NITRATE/NITRITE SENSOR PROTEIN NARX-RELATED"/>
    <property type="match status" value="1"/>
</dbReference>
<dbReference type="OrthoDB" id="9797605at2"/>
<dbReference type="Gene3D" id="3.30.565.10">
    <property type="entry name" value="Histidine kinase-like ATPase, C-terminal domain"/>
    <property type="match status" value="1"/>
</dbReference>
<feature type="transmembrane region" description="Helical" evidence="6">
    <location>
        <begin position="63"/>
        <end position="88"/>
    </location>
</feature>
<dbReference type="Pfam" id="PF02518">
    <property type="entry name" value="HATPase_c"/>
    <property type="match status" value="1"/>
</dbReference>
<feature type="domain" description="Histidine kinase/HSP90-like ATPase" evidence="7">
    <location>
        <begin position="275"/>
        <end position="367"/>
    </location>
</feature>
<reference evidence="8" key="1">
    <citation type="submission" date="2016-02" db="EMBL/GenBank/DDBJ databases">
        <title>Genome sequence of Bacillus trypoxylicola KCTC 13244(T).</title>
        <authorList>
            <person name="Jeong H."/>
            <person name="Park S.-H."/>
            <person name="Choi S.-K."/>
        </authorList>
    </citation>
    <scope>NUCLEOTIDE SEQUENCE [LARGE SCALE GENOMIC DNA]</scope>
    <source>
        <strain evidence="8">KCTC 13244</strain>
    </source>
</reference>
<dbReference type="GO" id="GO:0000155">
    <property type="term" value="F:phosphorelay sensor kinase activity"/>
    <property type="evidence" value="ECO:0007669"/>
    <property type="project" value="InterPro"/>
</dbReference>
<keyword evidence="6" id="KW-0472">Membrane</keyword>
<evidence type="ECO:0000313" key="8">
    <source>
        <dbReference type="EMBL" id="KYG34117.1"/>
    </source>
</evidence>
<evidence type="ECO:0000256" key="2">
    <source>
        <dbReference type="ARBA" id="ARBA00012438"/>
    </source>
</evidence>
<comment type="caution">
    <text evidence="8">The sequence shown here is derived from an EMBL/GenBank/DDBJ whole genome shotgun (WGS) entry which is preliminary data.</text>
</comment>
<keyword evidence="9" id="KW-1185">Reference proteome</keyword>
<feature type="transmembrane region" description="Helical" evidence="6">
    <location>
        <begin position="127"/>
        <end position="148"/>
    </location>
</feature>
<dbReference type="RefSeq" id="WP_061947619.1">
    <property type="nucleotide sequence ID" value="NZ_LTAO01000003.1"/>
</dbReference>
<dbReference type="Pfam" id="PF07730">
    <property type="entry name" value="HisKA_3"/>
    <property type="match status" value="1"/>
</dbReference>
<feature type="transmembrane region" description="Helical" evidence="6">
    <location>
        <begin position="100"/>
        <end position="121"/>
    </location>
</feature>
<sequence>MMPLYPKNQMKSYLFVDISLFVFFIYNLFVINDELSLLPKFLLFFIIFACYYLILWWKDWRFLLATFIGITTMIFLAIWTDPIFLIYLFIFSDATGKVRLWPHLILNVFLISASYFIVSAVTTGNPFYFLATILSPFLLLQILFPFCVRFIRRVHSLENDLDIANNKLSYYIKEEERNRIARDLHDTLGHTLTVIKFKSELAIKLLNMNPQQAKNEMKEVLDTARNASKQVREVVTALKHIKIEDELTHSADLLKDTSITFKIKHSSAIPKLSELEETMITLCIREAIMNSYKHSRAFHLSIIFSIEGAYFVIKIIDDGIGFDVHTPSSGEGLYSIKERMKLIKGKSFIESNSTKGTTIQLQLKLGETANDG</sequence>
<keyword evidence="5" id="KW-0902">Two-component regulatory system</keyword>
<accession>A0A162EZL5</accession>
<evidence type="ECO:0000256" key="5">
    <source>
        <dbReference type="ARBA" id="ARBA00023012"/>
    </source>
</evidence>
<keyword evidence="6" id="KW-0812">Transmembrane</keyword>
<organism evidence="8 9">
    <name type="scientific">Alkalihalobacillus trypoxylicola</name>
    <dbReference type="NCBI Taxonomy" id="519424"/>
    <lineage>
        <taxon>Bacteria</taxon>
        <taxon>Bacillati</taxon>
        <taxon>Bacillota</taxon>
        <taxon>Bacilli</taxon>
        <taxon>Bacillales</taxon>
        <taxon>Bacillaceae</taxon>
        <taxon>Alkalihalobacillus</taxon>
    </lineage>
</organism>
<dbReference type="EMBL" id="LTAO01000003">
    <property type="protein sequence ID" value="KYG34117.1"/>
    <property type="molecule type" value="Genomic_DNA"/>
</dbReference>
<dbReference type="Gene3D" id="1.20.5.1930">
    <property type="match status" value="1"/>
</dbReference>
<evidence type="ECO:0000256" key="1">
    <source>
        <dbReference type="ARBA" id="ARBA00000085"/>
    </source>
</evidence>
<proteinExistence type="predicted"/>
<keyword evidence="6" id="KW-1133">Transmembrane helix</keyword>
<dbReference type="Proteomes" id="UP000075806">
    <property type="component" value="Unassembled WGS sequence"/>
</dbReference>
<comment type="catalytic activity">
    <reaction evidence="1">
        <text>ATP + protein L-histidine = ADP + protein N-phospho-L-histidine.</text>
        <dbReference type="EC" id="2.7.13.3"/>
    </reaction>
</comment>
<evidence type="ECO:0000259" key="7">
    <source>
        <dbReference type="SMART" id="SM00387"/>
    </source>
</evidence>
<gene>
    <name evidence="8" type="ORF">AZF04_14905</name>
</gene>
<evidence type="ECO:0000256" key="6">
    <source>
        <dbReference type="SAM" id="Phobius"/>
    </source>
</evidence>
<dbReference type="GO" id="GO:0016020">
    <property type="term" value="C:membrane"/>
    <property type="evidence" value="ECO:0007669"/>
    <property type="project" value="InterPro"/>
</dbReference>
<name>A0A162EZL5_9BACI</name>
<dbReference type="AlphaFoldDB" id="A0A162EZL5"/>
<dbReference type="CDD" id="cd16917">
    <property type="entry name" value="HATPase_UhpB-NarQ-NarX-like"/>
    <property type="match status" value="1"/>
</dbReference>
<dbReference type="EC" id="2.7.13.3" evidence="2"/>
<dbReference type="SMART" id="SM00387">
    <property type="entry name" value="HATPase_c"/>
    <property type="match status" value="1"/>
</dbReference>
<dbReference type="InterPro" id="IPR011712">
    <property type="entry name" value="Sig_transdc_His_kin_sub3_dim/P"/>
</dbReference>
<keyword evidence="3" id="KW-0808">Transferase</keyword>
<evidence type="ECO:0000313" key="9">
    <source>
        <dbReference type="Proteomes" id="UP000075806"/>
    </source>
</evidence>
<feature type="transmembrane region" description="Helical" evidence="6">
    <location>
        <begin position="37"/>
        <end position="57"/>
    </location>
</feature>
<dbReference type="SUPFAM" id="SSF55874">
    <property type="entry name" value="ATPase domain of HSP90 chaperone/DNA topoisomerase II/histidine kinase"/>
    <property type="match status" value="1"/>
</dbReference>
<dbReference type="InterPro" id="IPR036890">
    <property type="entry name" value="HATPase_C_sf"/>
</dbReference>
<dbReference type="PANTHER" id="PTHR24421:SF63">
    <property type="entry name" value="SENSOR HISTIDINE KINASE DESK"/>
    <property type="match status" value="1"/>
</dbReference>
<feature type="transmembrane region" description="Helical" evidence="6">
    <location>
        <begin position="12"/>
        <end position="30"/>
    </location>
</feature>
<dbReference type="STRING" id="519424.AZF04_14905"/>
<protein>
    <recommendedName>
        <fullName evidence="2">histidine kinase</fullName>
        <ecNumber evidence="2">2.7.13.3</ecNumber>
    </recommendedName>
</protein>
<dbReference type="GO" id="GO:0046983">
    <property type="term" value="F:protein dimerization activity"/>
    <property type="evidence" value="ECO:0007669"/>
    <property type="project" value="InterPro"/>
</dbReference>
<dbReference type="InterPro" id="IPR003594">
    <property type="entry name" value="HATPase_dom"/>
</dbReference>
<evidence type="ECO:0000256" key="4">
    <source>
        <dbReference type="ARBA" id="ARBA00022777"/>
    </source>
</evidence>
<evidence type="ECO:0000256" key="3">
    <source>
        <dbReference type="ARBA" id="ARBA00022679"/>
    </source>
</evidence>